<protein>
    <submittedName>
        <fullName evidence="1">ATP-binding cassette (ABC) Superfamily</fullName>
    </submittedName>
</protein>
<sequence length="167" mass="17617">MGLSKNFTVQEELKRQLRSVMVGFRQQAKSVLMMSAGTVPLTQEPLQHTLDCLSGSGNPAPTSSVTRDTLTILQAAGIFLSAAILGQLAPHGSGAHRTDQGGLERPSHALEYEARSQPHTPGPSCSGQDSIPLARRCRLRDRVYAIKIVLGLVPVGQAAAQAGKPGA</sequence>
<evidence type="ECO:0000313" key="1">
    <source>
        <dbReference type="EMBL" id="POM76573.1"/>
    </source>
</evidence>
<dbReference type="GO" id="GO:0005524">
    <property type="term" value="F:ATP binding"/>
    <property type="evidence" value="ECO:0007669"/>
    <property type="project" value="UniProtKB-KW"/>
</dbReference>
<gene>
    <name evidence="1" type="ORF">PHPALM_6167</name>
</gene>
<proteinExistence type="predicted"/>
<keyword evidence="2" id="KW-1185">Reference proteome</keyword>
<name>A0A2P4YFJ5_9STRA</name>
<dbReference type="AlphaFoldDB" id="A0A2P4YFJ5"/>
<organism evidence="1 2">
    <name type="scientific">Phytophthora palmivora</name>
    <dbReference type="NCBI Taxonomy" id="4796"/>
    <lineage>
        <taxon>Eukaryota</taxon>
        <taxon>Sar</taxon>
        <taxon>Stramenopiles</taxon>
        <taxon>Oomycota</taxon>
        <taxon>Peronosporomycetes</taxon>
        <taxon>Peronosporales</taxon>
        <taxon>Peronosporaceae</taxon>
        <taxon>Phytophthora</taxon>
    </lineage>
</organism>
<dbReference type="EMBL" id="NCKW01003419">
    <property type="protein sequence ID" value="POM76573.1"/>
    <property type="molecule type" value="Genomic_DNA"/>
</dbReference>
<accession>A0A2P4YFJ5</accession>
<keyword evidence="1" id="KW-0547">Nucleotide-binding</keyword>
<evidence type="ECO:0000313" key="2">
    <source>
        <dbReference type="Proteomes" id="UP000237271"/>
    </source>
</evidence>
<dbReference type="Proteomes" id="UP000237271">
    <property type="component" value="Unassembled WGS sequence"/>
</dbReference>
<reference evidence="1 2" key="1">
    <citation type="journal article" date="2017" name="Genome Biol. Evol.">
        <title>Phytophthora megakarya and P. palmivora, closely related causal agents of cacao black pod rot, underwent increases in genome sizes and gene numbers by different mechanisms.</title>
        <authorList>
            <person name="Ali S.S."/>
            <person name="Shao J."/>
            <person name="Lary D.J."/>
            <person name="Kronmiller B."/>
            <person name="Shen D."/>
            <person name="Strem M.D."/>
            <person name="Amoako-Attah I."/>
            <person name="Akrofi A.Y."/>
            <person name="Begoude B.A."/>
            <person name="Ten Hoopen G.M."/>
            <person name="Coulibaly K."/>
            <person name="Kebe B.I."/>
            <person name="Melnick R.L."/>
            <person name="Guiltinan M.J."/>
            <person name="Tyler B.M."/>
            <person name="Meinhardt L.W."/>
            <person name="Bailey B.A."/>
        </authorList>
    </citation>
    <scope>NUCLEOTIDE SEQUENCE [LARGE SCALE GENOMIC DNA]</scope>
    <source>
        <strain evidence="2">sbr112.9</strain>
    </source>
</reference>
<keyword evidence="1" id="KW-0067">ATP-binding</keyword>
<comment type="caution">
    <text evidence="1">The sequence shown here is derived from an EMBL/GenBank/DDBJ whole genome shotgun (WGS) entry which is preliminary data.</text>
</comment>